<dbReference type="PANTHER" id="PTHR30006">
    <property type="entry name" value="THIAMINE-BINDING PERIPLASMIC PROTEIN-RELATED"/>
    <property type="match status" value="1"/>
</dbReference>
<dbReference type="RefSeq" id="WP_255918384.1">
    <property type="nucleotide sequence ID" value="NZ_JANFNG010000001.1"/>
</dbReference>
<keyword evidence="3 4" id="KW-0732">Signal</keyword>
<feature type="chain" id="PRO_5047293459" evidence="4">
    <location>
        <begin position="25"/>
        <end position="356"/>
    </location>
</feature>
<dbReference type="Gene3D" id="3.40.190.10">
    <property type="entry name" value="Periplasmic binding protein-like II"/>
    <property type="match status" value="2"/>
</dbReference>
<name>A0ABT1PRG0_9ACTN</name>
<dbReference type="SUPFAM" id="SSF53850">
    <property type="entry name" value="Periplasmic binding protein-like II"/>
    <property type="match status" value="1"/>
</dbReference>
<dbReference type="EMBL" id="JANFNG010000001">
    <property type="protein sequence ID" value="MCQ4079540.1"/>
    <property type="molecule type" value="Genomic_DNA"/>
</dbReference>
<gene>
    <name evidence="5" type="ORF">NGB36_02720</name>
</gene>
<keyword evidence="2" id="KW-0406">Ion transport</keyword>
<reference evidence="5" key="1">
    <citation type="submission" date="2022-06" db="EMBL/GenBank/DDBJ databases">
        <title>Draft genome sequence of Streptomyces sp. RB6PN25 isolated from peat swamp forest in Thailand.</title>
        <authorList>
            <person name="Duangmal K."/>
            <person name="Klaysubun C."/>
        </authorList>
    </citation>
    <scope>NUCLEOTIDE SEQUENCE</scope>
    <source>
        <strain evidence="5">RB6PN25</strain>
    </source>
</reference>
<evidence type="ECO:0000313" key="5">
    <source>
        <dbReference type="EMBL" id="MCQ4079540.1"/>
    </source>
</evidence>
<comment type="similarity">
    <text evidence="1">Belongs to the bacterial solute-binding protein 1 family.</text>
</comment>
<evidence type="ECO:0000256" key="1">
    <source>
        <dbReference type="ARBA" id="ARBA00008520"/>
    </source>
</evidence>
<keyword evidence="2" id="KW-0408">Iron</keyword>
<evidence type="ECO:0000256" key="3">
    <source>
        <dbReference type="ARBA" id="ARBA00022729"/>
    </source>
</evidence>
<sequence length="356" mass="36764">MRRPLLAVVVPVCAIAVGATGCSALGGSTGGSSADGKTTTITLYNGQHEQTTQDLVAAFEKQNPSIKVNIRSDDEDALAQQIRQEGAKSPADVFYTENSPALESLQASGLLAPASGAALAAVPAKYDSPAGGSGGRDWVGVSARVSVMVVNTGQVPAGQTPTTVLQLADPKWKGRIALAGGETDLQPVVTSVAKAYGTARADQWLAALKANAASHMVPDNETVTSDVDRGQAAIGLVDNYYWYRQAVQDGGIGKTHSKVAYFAAGDPGYVLDVSGAAVLKSSTHKAAAEKFQEFLTSDTAQKIIATSDSFEYPIRPGVAANSELPPLDTLHPNSITVADLGDGSTAVSLLQKAQLL</sequence>
<dbReference type="PANTHER" id="PTHR30006:SF15">
    <property type="entry name" value="IRON-UTILIZATION PERIPLASMIC PROTEIN"/>
    <property type="match status" value="1"/>
</dbReference>
<evidence type="ECO:0000256" key="2">
    <source>
        <dbReference type="ARBA" id="ARBA00022496"/>
    </source>
</evidence>
<keyword evidence="2" id="KW-0813">Transport</keyword>
<keyword evidence="2" id="KW-0410">Iron transport</keyword>
<dbReference type="PIRSF" id="PIRSF002825">
    <property type="entry name" value="CfbpA"/>
    <property type="match status" value="1"/>
</dbReference>
<evidence type="ECO:0000256" key="4">
    <source>
        <dbReference type="SAM" id="SignalP"/>
    </source>
</evidence>
<dbReference type="Proteomes" id="UP001057702">
    <property type="component" value="Unassembled WGS sequence"/>
</dbReference>
<organism evidence="5 6">
    <name type="scientific">Streptomyces humicola</name>
    <dbReference type="NCBI Taxonomy" id="2953240"/>
    <lineage>
        <taxon>Bacteria</taxon>
        <taxon>Bacillati</taxon>
        <taxon>Actinomycetota</taxon>
        <taxon>Actinomycetes</taxon>
        <taxon>Kitasatosporales</taxon>
        <taxon>Streptomycetaceae</taxon>
        <taxon>Streptomyces</taxon>
    </lineage>
</organism>
<accession>A0ABT1PRG0</accession>
<evidence type="ECO:0000313" key="6">
    <source>
        <dbReference type="Proteomes" id="UP001057702"/>
    </source>
</evidence>
<keyword evidence="6" id="KW-1185">Reference proteome</keyword>
<dbReference type="PROSITE" id="PS51257">
    <property type="entry name" value="PROKAR_LIPOPROTEIN"/>
    <property type="match status" value="1"/>
</dbReference>
<comment type="caution">
    <text evidence="5">The sequence shown here is derived from an EMBL/GenBank/DDBJ whole genome shotgun (WGS) entry which is preliminary data.</text>
</comment>
<proteinExistence type="inferred from homology"/>
<feature type="signal peptide" evidence="4">
    <location>
        <begin position="1"/>
        <end position="24"/>
    </location>
</feature>
<dbReference type="InterPro" id="IPR026045">
    <property type="entry name" value="Ferric-bd"/>
</dbReference>
<protein>
    <submittedName>
        <fullName evidence="5">Extracellular solute-binding protein</fullName>
    </submittedName>
</protein>
<dbReference type="Pfam" id="PF13531">
    <property type="entry name" value="SBP_bac_11"/>
    <property type="match status" value="1"/>
</dbReference>